<dbReference type="EMBL" id="CAIJDP010000082">
    <property type="protein sequence ID" value="CAD0007415.1"/>
    <property type="molecule type" value="Genomic_DNA"/>
</dbReference>
<keyword evidence="2" id="KW-1185">Reference proteome</keyword>
<sequence length="125" mass="14169">MIQILDAPNNVVAFRAIGEITKHDYKKVMVPAVEQLVKQINEINFLFLIDTEIKDFTTGAWMEDAMLGLKNLGKWNRAAIVTDSENAISFTNGFSYIVPGEFRGYKKESFDEAMNWVSNTAKDND</sequence>
<reference evidence="1 2" key="1">
    <citation type="submission" date="2020-06" db="EMBL/GenBank/DDBJ databases">
        <authorList>
            <person name="Criscuolo A."/>
        </authorList>
    </citation>
    <scope>NUCLEOTIDE SEQUENCE [LARGE SCALE GENOMIC DNA]</scope>
    <source>
        <strain evidence="2">CIP 111411</strain>
    </source>
</reference>
<dbReference type="InterPro" id="IPR021866">
    <property type="entry name" value="SpoIIAA-like"/>
</dbReference>
<dbReference type="AlphaFoldDB" id="A0A6V6Z6X7"/>
<dbReference type="Gene3D" id="3.40.50.10600">
    <property type="entry name" value="SpoIIaa-like domains"/>
    <property type="match status" value="1"/>
</dbReference>
<name>A0A6V6Z6X7_9FLAO</name>
<dbReference type="InterPro" id="IPR038396">
    <property type="entry name" value="SpoIIAA-like_sf"/>
</dbReference>
<proteinExistence type="predicted"/>
<evidence type="ECO:0000313" key="1">
    <source>
        <dbReference type="EMBL" id="CAD0007415.1"/>
    </source>
</evidence>
<evidence type="ECO:0000313" key="2">
    <source>
        <dbReference type="Proteomes" id="UP000530060"/>
    </source>
</evidence>
<dbReference type="RefSeq" id="WP_180910041.1">
    <property type="nucleotide sequence ID" value="NZ_CAIJDP010000082.1"/>
</dbReference>
<dbReference type="Proteomes" id="UP000530060">
    <property type="component" value="Unassembled WGS sequence"/>
</dbReference>
<organism evidence="1 2">
    <name type="scientific">Flavobacterium salmonis</name>
    <dbReference type="NCBI Taxonomy" id="2654844"/>
    <lineage>
        <taxon>Bacteria</taxon>
        <taxon>Pseudomonadati</taxon>
        <taxon>Bacteroidota</taxon>
        <taxon>Flavobacteriia</taxon>
        <taxon>Flavobacteriales</taxon>
        <taxon>Flavobacteriaceae</taxon>
        <taxon>Flavobacterium</taxon>
    </lineage>
</organism>
<protein>
    <submittedName>
        <fullName evidence="1">STAS/SEC14 domain-containing protein</fullName>
    </submittedName>
</protein>
<dbReference type="SUPFAM" id="SSF52091">
    <property type="entry name" value="SpoIIaa-like"/>
    <property type="match status" value="1"/>
</dbReference>
<comment type="caution">
    <text evidence="1">The sequence shown here is derived from an EMBL/GenBank/DDBJ whole genome shotgun (WGS) entry which is preliminary data.</text>
</comment>
<dbReference type="InterPro" id="IPR036513">
    <property type="entry name" value="STAS_dom_sf"/>
</dbReference>
<accession>A0A6V6Z6X7</accession>
<gene>
    <name evidence="1" type="ORF">FLAT13_03850</name>
</gene>
<dbReference type="Pfam" id="PF11964">
    <property type="entry name" value="SpoIIAA-like"/>
    <property type="match status" value="1"/>
</dbReference>